<feature type="compositionally biased region" description="Polar residues" evidence="1">
    <location>
        <begin position="8"/>
        <end position="17"/>
    </location>
</feature>
<evidence type="ECO:0000256" key="1">
    <source>
        <dbReference type="SAM" id="MobiDB-lite"/>
    </source>
</evidence>
<dbReference type="EMBL" id="CACVBM020001501">
    <property type="protein sequence ID" value="CAA7052576.1"/>
    <property type="molecule type" value="Genomic_DNA"/>
</dbReference>
<protein>
    <submittedName>
        <fullName evidence="2">Uncharacterized protein</fullName>
    </submittedName>
</protein>
<accession>A0A6D2K6S6</accession>
<keyword evidence="3" id="KW-1185">Reference proteome</keyword>
<gene>
    <name evidence="2" type="ORF">MERR_LOCUS39811</name>
</gene>
<evidence type="ECO:0000313" key="3">
    <source>
        <dbReference type="Proteomes" id="UP000467841"/>
    </source>
</evidence>
<comment type="caution">
    <text evidence="2">The sequence shown here is derived from an EMBL/GenBank/DDBJ whole genome shotgun (WGS) entry which is preliminary data.</text>
</comment>
<feature type="region of interest" description="Disordered" evidence="1">
    <location>
        <begin position="1"/>
        <end position="73"/>
    </location>
</feature>
<feature type="compositionally biased region" description="Acidic residues" evidence="1">
    <location>
        <begin position="33"/>
        <end position="60"/>
    </location>
</feature>
<evidence type="ECO:0000313" key="2">
    <source>
        <dbReference type="EMBL" id="CAA7052576.1"/>
    </source>
</evidence>
<dbReference type="OrthoDB" id="10432189at2759"/>
<proteinExistence type="predicted"/>
<reference evidence="2" key="1">
    <citation type="submission" date="2020-01" db="EMBL/GenBank/DDBJ databases">
        <authorList>
            <person name="Mishra B."/>
        </authorList>
    </citation>
    <scope>NUCLEOTIDE SEQUENCE [LARGE SCALE GENOMIC DNA]</scope>
</reference>
<dbReference type="Proteomes" id="UP000467841">
    <property type="component" value="Unassembled WGS sequence"/>
</dbReference>
<sequence>MLHVEVRASSTQPTAQVSRAEKESSVGVNYIDEIGEKEEDAEYEEEAEKEAQEMDEDDVTGEYRHNEYDEPPVVLASQYTEPWEDGLNVRLLQEFPNKKAVQRMVDKAAFENSFGFVLVKSDKEHMW</sequence>
<dbReference type="AlphaFoldDB" id="A0A6D2K6S6"/>
<organism evidence="2 3">
    <name type="scientific">Microthlaspi erraticum</name>
    <dbReference type="NCBI Taxonomy" id="1685480"/>
    <lineage>
        <taxon>Eukaryota</taxon>
        <taxon>Viridiplantae</taxon>
        <taxon>Streptophyta</taxon>
        <taxon>Embryophyta</taxon>
        <taxon>Tracheophyta</taxon>
        <taxon>Spermatophyta</taxon>
        <taxon>Magnoliopsida</taxon>
        <taxon>eudicotyledons</taxon>
        <taxon>Gunneridae</taxon>
        <taxon>Pentapetalae</taxon>
        <taxon>rosids</taxon>
        <taxon>malvids</taxon>
        <taxon>Brassicales</taxon>
        <taxon>Brassicaceae</taxon>
        <taxon>Coluteocarpeae</taxon>
        <taxon>Microthlaspi</taxon>
    </lineage>
</organism>
<name>A0A6D2K6S6_9BRAS</name>